<keyword evidence="8" id="KW-0067">ATP-binding</keyword>
<feature type="region of interest" description="Disordered" evidence="11">
    <location>
        <begin position="168"/>
        <end position="236"/>
    </location>
</feature>
<keyword evidence="9 12" id="KW-1133">Transmembrane helix</keyword>
<dbReference type="SUPFAM" id="SSF54495">
    <property type="entry name" value="UBC-like"/>
    <property type="match status" value="1"/>
</dbReference>
<keyword evidence="15" id="KW-1185">Reference proteome</keyword>
<reference evidence="14" key="1">
    <citation type="journal article" date="2020" name="bioRxiv">
        <title>Comparative genomics of Chlamydomonas.</title>
        <authorList>
            <person name="Craig R.J."/>
            <person name="Hasan A.R."/>
            <person name="Ness R.W."/>
            <person name="Keightley P.D."/>
        </authorList>
    </citation>
    <scope>NUCLEOTIDE SEQUENCE</scope>
    <source>
        <strain evidence="14">CCAP 11/173</strain>
    </source>
</reference>
<dbReference type="InterPro" id="IPR000608">
    <property type="entry name" value="UBC"/>
</dbReference>
<comment type="caution">
    <text evidence="14">The sequence shown here is derived from an EMBL/GenBank/DDBJ whole genome shotgun (WGS) entry which is preliminary data.</text>
</comment>
<evidence type="ECO:0000313" key="15">
    <source>
        <dbReference type="Proteomes" id="UP000613740"/>
    </source>
</evidence>
<evidence type="ECO:0000256" key="9">
    <source>
        <dbReference type="ARBA" id="ARBA00022989"/>
    </source>
</evidence>
<evidence type="ECO:0000259" key="13">
    <source>
        <dbReference type="PROSITE" id="PS50127"/>
    </source>
</evidence>
<gene>
    <name evidence="14" type="ORF">HYH02_013298</name>
</gene>
<dbReference type="OrthoDB" id="1158011at2759"/>
<evidence type="ECO:0000313" key="14">
    <source>
        <dbReference type="EMBL" id="KAG2431605.1"/>
    </source>
</evidence>
<dbReference type="Proteomes" id="UP000613740">
    <property type="component" value="Unassembled WGS sequence"/>
</dbReference>
<dbReference type="GO" id="GO:0005524">
    <property type="term" value="F:ATP binding"/>
    <property type="evidence" value="ECO:0007669"/>
    <property type="project" value="UniProtKB-KW"/>
</dbReference>
<evidence type="ECO:0000256" key="5">
    <source>
        <dbReference type="ARBA" id="ARBA00022741"/>
    </source>
</evidence>
<evidence type="ECO:0000256" key="1">
    <source>
        <dbReference type="ARBA" id="ARBA00004586"/>
    </source>
</evidence>
<keyword evidence="10 12" id="KW-0472">Membrane</keyword>
<keyword evidence="4 12" id="KW-0812">Transmembrane</keyword>
<feature type="domain" description="UBC core" evidence="13">
    <location>
        <begin position="5"/>
        <end position="155"/>
    </location>
</feature>
<dbReference type="CDD" id="cd23799">
    <property type="entry name" value="UBCc_UBE2J"/>
    <property type="match status" value="1"/>
</dbReference>
<dbReference type="PROSITE" id="PS50127">
    <property type="entry name" value="UBC_2"/>
    <property type="match status" value="1"/>
</dbReference>
<dbReference type="SMART" id="SM00212">
    <property type="entry name" value="UBCc"/>
    <property type="match status" value="1"/>
</dbReference>
<dbReference type="GO" id="GO:0061631">
    <property type="term" value="F:ubiquitin conjugating enzyme activity"/>
    <property type="evidence" value="ECO:0007669"/>
    <property type="project" value="UniProtKB-EC"/>
</dbReference>
<protein>
    <recommendedName>
        <fullName evidence="2">E2 ubiquitin-conjugating enzyme</fullName>
        <ecNumber evidence="2">2.3.2.23</ecNumber>
    </recommendedName>
</protein>
<keyword evidence="5" id="KW-0547">Nucleotide-binding</keyword>
<accession>A0A835VXJ4</accession>
<dbReference type="EMBL" id="JAEHOD010000072">
    <property type="protein sequence ID" value="KAG2431605.1"/>
    <property type="molecule type" value="Genomic_DNA"/>
</dbReference>
<keyword evidence="7" id="KW-0256">Endoplasmic reticulum</keyword>
<dbReference type="Pfam" id="PF00179">
    <property type="entry name" value="UQ_con"/>
    <property type="match status" value="1"/>
</dbReference>
<dbReference type="InterPro" id="IPR050113">
    <property type="entry name" value="Ub_conjugating_enzyme"/>
</dbReference>
<evidence type="ECO:0000256" key="11">
    <source>
        <dbReference type="SAM" id="MobiDB-lite"/>
    </source>
</evidence>
<dbReference type="EC" id="2.3.2.23" evidence="2"/>
<feature type="compositionally biased region" description="Low complexity" evidence="11">
    <location>
        <begin position="168"/>
        <end position="186"/>
    </location>
</feature>
<keyword evidence="6" id="KW-0833">Ubl conjugation pathway</keyword>
<evidence type="ECO:0000256" key="12">
    <source>
        <dbReference type="SAM" id="Phobius"/>
    </source>
</evidence>
<dbReference type="FunFam" id="3.10.110.10:FF:000023">
    <property type="entry name" value="Ubiquitin-conjugating enzyme E2 J2"/>
    <property type="match status" value="1"/>
</dbReference>
<feature type="compositionally biased region" description="Gly residues" evidence="11">
    <location>
        <begin position="217"/>
        <end position="236"/>
    </location>
</feature>
<evidence type="ECO:0000256" key="7">
    <source>
        <dbReference type="ARBA" id="ARBA00022824"/>
    </source>
</evidence>
<evidence type="ECO:0000256" key="6">
    <source>
        <dbReference type="ARBA" id="ARBA00022786"/>
    </source>
</evidence>
<name>A0A835VXJ4_9CHLO</name>
<keyword evidence="3" id="KW-0808">Transferase</keyword>
<dbReference type="AlphaFoldDB" id="A0A835VXJ4"/>
<dbReference type="PANTHER" id="PTHR24067">
    <property type="entry name" value="UBIQUITIN-CONJUGATING ENZYME E2"/>
    <property type="match status" value="1"/>
</dbReference>
<dbReference type="Gene3D" id="3.10.110.10">
    <property type="entry name" value="Ubiquitin Conjugating Enzyme"/>
    <property type="match status" value="1"/>
</dbReference>
<evidence type="ECO:0000256" key="2">
    <source>
        <dbReference type="ARBA" id="ARBA00012486"/>
    </source>
</evidence>
<organism evidence="14 15">
    <name type="scientific">Chlamydomonas schloesseri</name>
    <dbReference type="NCBI Taxonomy" id="2026947"/>
    <lineage>
        <taxon>Eukaryota</taxon>
        <taxon>Viridiplantae</taxon>
        <taxon>Chlorophyta</taxon>
        <taxon>core chlorophytes</taxon>
        <taxon>Chlorophyceae</taxon>
        <taxon>CS clade</taxon>
        <taxon>Chlamydomonadales</taxon>
        <taxon>Chlamydomonadaceae</taxon>
        <taxon>Chlamydomonas</taxon>
    </lineage>
</organism>
<evidence type="ECO:0000256" key="10">
    <source>
        <dbReference type="ARBA" id="ARBA00023136"/>
    </source>
</evidence>
<proteinExistence type="predicted"/>
<evidence type="ECO:0000256" key="4">
    <source>
        <dbReference type="ARBA" id="ARBA00022692"/>
    </source>
</evidence>
<feature type="transmembrane region" description="Helical" evidence="12">
    <location>
        <begin position="241"/>
        <end position="260"/>
    </location>
</feature>
<sequence>MAGKQCMTRLQKEYKSLLKDPVPHITAHPSPSNLLEWHFVLEGAKGTEYEGGVYHGKLTFPAEYPFKPPSIALFTPNGRFATNTKLCLSMTDYHPESWNPMWSVGTILTGLLSFMYDTQATTGSITTSRAEKERLAAESLAFNAKNPTFRKLFPAWIEELTRRTAAAAQPAATQQAPAQQAQQAQANGLVHANAQANGAHGDAGAQNGGAVLFGAGRQDGGGEPQQGQAGGRGGAAPGRGLGNTVVTLAVVVAVLAAVWVSSGSSSGGALWQSLFSQGAAGGGHTGPR</sequence>
<evidence type="ECO:0000256" key="3">
    <source>
        <dbReference type="ARBA" id="ARBA00022679"/>
    </source>
</evidence>
<comment type="subcellular location">
    <subcellularLocation>
        <location evidence="1">Endoplasmic reticulum membrane</location>
    </subcellularLocation>
</comment>
<dbReference type="GO" id="GO:0005789">
    <property type="term" value="C:endoplasmic reticulum membrane"/>
    <property type="evidence" value="ECO:0007669"/>
    <property type="project" value="UniProtKB-SubCell"/>
</dbReference>
<dbReference type="InterPro" id="IPR016135">
    <property type="entry name" value="UBQ-conjugating_enzyme/RWD"/>
</dbReference>
<evidence type="ECO:0000256" key="8">
    <source>
        <dbReference type="ARBA" id="ARBA00022840"/>
    </source>
</evidence>